<name>A0A8S9JKQ9_BRACR</name>
<comment type="caution">
    <text evidence="1">The sequence shown here is derived from an EMBL/GenBank/DDBJ whole genome shotgun (WGS) entry which is preliminary data.</text>
</comment>
<gene>
    <name evidence="1" type="ORF">F2Q68_00004710</name>
</gene>
<evidence type="ECO:0000313" key="2">
    <source>
        <dbReference type="Proteomes" id="UP000712281"/>
    </source>
</evidence>
<sequence length="264" mass="29054">MRSFTLVTSESSPASSFAASLAPKTLQLVVECPRDWWNLQKLFLFVPIEDFLLFGHWFVERRASPSESASGPPWMSVDVLISIVGDIARIQVDLLDSIVLRSLRGRRRAFRVSLFNGRFLARVLTRRSFLRGSRPVEWGCDVESFPADFSGSAGADCSSGEHLFKLVECRGVGWCVGRGYVRCGSVDISATASVKRSLHVILVAYFDRSFSCSCIDSMWFGISCASSAIDVVSIDATKCLSIVSGDLLSIDLECPPSNDADIWC</sequence>
<reference evidence="1" key="1">
    <citation type="submission" date="2019-12" db="EMBL/GenBank/DDBJ databases">
        <title>Genome sequencing and annotation of Brassica cretica.</title>
        <authorList>
            <person name="Studholme D.J."/>
            <person name="Sarris P.F."/>
        </authorList>
    </citation>
    <scope>NUCLEOTIDE SEQUENCE</scope>
    <source>
        <strain evidence="1">PFS-001/15</strain>
        <tissue evidence="1">Leaf</tissue>
    </source>
</reference>
<dbReference type="Proteomes" id="UP000712281">
    <property type="component" value="Unassembled WGS sequence"/>
</dbReference>
<evidence type="ECO:0000313" key="1">
    <source>
        <dbReference type="EMBL" id="KAF2582594.1"/>
    </source>
</evidence>
<protein>
    <submittedName>
        <fullName evidence="1">Uncharacterized protein</fullName>
    </submittedName>
</protein>
<organism evidence="1 2">
    <name type="scientific">Brassica cretica</name>
    <name type="common">Mustard</name>
    <dbReference type="NCBI Taxonomy" id="69181"/>
    <lineage>
        <taxon>Eukaryota</taxon>
        <taxon>Viridiplantae</taxon>
        <taxon>Streptophyta</taxon>
        <taxon>Embryophyta</taxon>
        <taxon>Tracheophyta</taxon>
        <taxon>Spermatophyta</taxon>
        <taxon>Magnoliopsida</taxon>
        <taxon>eudicotyledons</taxon>
        <taxon>Gunneridae</taxon>
        <taxon>Pentapetalae</taxon>
        <taxon>rosids</taxon>
        <taxon>malvids</taxon>
        <taxon>Brassicales</taxon>
        <taxon>Brassicaceae</taxon>
        <taxon>Brassiceae</taxon>
        <taxon>Brassica</taxon>
    </lineage>
</organism>
<proteinExistence type="predicted"/>
<dbReference type="EMBL" id="QGKW02001660">
    <property type="protein sequence ID" value="KAF2582594.1"/>
    <property type="molecule type" value="Genomic_DNA"/>
</dbReference>
<dbReference type="AlphaFoldDB" id="A0A8S9JKQ9"/>
<accession>A0A8S9JKQ9</accession>